<dbReference type="RefSeq" id="WP_309849083.1">
    <property type="nucleotide sequence ID" value="NZ_JAVDUI010000001.1"/>
</dbReference>
<feature type="transmembrane region" description="Helical" evidence="1">
    <location>
        <begin position="91"/>
        <end position="110"/>
    </location>
</feature>
<keyword evidence="1" id="KW-0472">Membrane</keyword>
<dbReference type="AlphaFoldDB" id="A0AAE3YG33"/>
<evidence type="ECO:0000313" key="3">
    <source>
        <dbReference type="Proteomes" id="UP001247307"/>
    </source>
</evidence>
<keyword evidence="1" id="KW-0812">Transmembrane</keyword>
<feature type="transmembrane region" description="Helical" evidence="1">
    <location>
        <begin position="178"/>
        <end position="198"/>
    </location>
</feature>
<sequence length="214" mass="21850">MKPSRANTHMAAAPKVTVTNVVPLDSGDPRGANLALAGLPLTMGGMIGGILVSLLLRGTRSRLLGVFIYAALAGLAVTLVLHTWFNVLGGNFALEWLVAALSLGATASLISGLQALVGGPGIGIGALITMFIGNPISSMNAPKEFLPEPWGEIGQFFVPGATGTLLRDLAYFPDAPMARAWLVLVGWLVLGVTLSLVAGARARAKSRAAGAAGA</sequence>
<name>A0AAE3YG33_9MICC</name>
<feature type="transmembrane region" description="Helical" evidence="1">
    <location>
        <begin position="34"/>
        <end position="56"/>
    </location>
</feature>
<evidence type="ECO:0000313" key="2">
    <source>
        <dbReference type="EMBL" id="MDR6891371.1"/>
    </source>
</evidence>
<dbReference type="EMBL" id="JAVDUI010000001">
    <property type="protein sequence ID" value="MDR6891371.1"/>
    <property type="molecule type" value="Genomic_DNA"/>
</dbReference>
<keyword evidence="1" id="KW-1133">Transmembrane helix</keyword>
<gene>
    <name evidence="2" type="ORF">J2S35_000311</name>
</gene>
<evidence type="ECO:0000256" key="1">
    <source>
        <dbReference type="SAM" id="Phobius"/>
    </source>
</evidence>
<reference evidence="2" key="1">
    <citation type="submission" date="2023-07" db="EMBL/GenBank/DDBJ databases">
        <title>Sequencing the genomes of 1000 actinobacteria strains.</title>
        <authorList>
            <person name="Klenk H.-P."/>
        </authorList>
    </citation>
    <scope>NUCLEOTIDE SEQUENCE</scope>
    <source>
        <strain evidence="2">DSM 13988</strain>
    </source>
</reference>
<dbReference type="Proteomes" id="UP001247307">
    <property type="component" value="Unassembled WGS sequence"/>
</dbReference>
<evidence type="ECO:0008006" key="4">
    <source>
        <dbReference type="Google" id="ProtNLM"/>
    </source>
</evidence>
<comment type="caution">
    <text evidence="2">The sequence shown here is derived from an EMBL/GenBank/DDBJ whole genome shotgun (WGS) entry which is preliminary data.</text>
</comment>
<organism evidence="2 3">
    <name type="scientific">Falsarthrobacter nasiphocae</name>
    <dbReference type="NCBI Taxonomy" id="189863"/>
    <lineage>
        <taxon>Bacteria</taxon>
        <taxon>Bacillati</taxon>
        <taxon>Actinomycetota</taxon>
        <taxon>Actinomycetes</taxon>
        <taxon>Micrococcales</taxon>
        <taxon>Micrococcaceae</taxon>
        <taxon>Falsarthrobacter</taxon>
    </lineage>
</organism>
<protein>
    <recommendedName>
        <fullName evidence="4">ABC transporter permease</fullName>
    </recommendedName>
</protein>
<keyword evidence="3" id="KW-1185">Reference proteome</keyword>
<feature type="transmembrane region" description="Helical" evidence="1">
    <location>
        <begin position="117"/>
        <end position="136"/>
    </location>
</feature>
<proteinExistence type="predicted"/>
<feature type="transmembrane region" description="Helical" evidence="1">
    <location>
        <begin position="63"/>
        <end position="85"/>
    </location>
</feature>
<accession>A0AAE3YG33</accession>